<proteinExistence type="predicted"/>
<sequence>MGLNSLYYKYLGTIVMATTKIFIKDYDPLLLKKKFVKLDNYFRNQEITIELVSPDGLFVIESNKLWKLKPIDKDVVSQSFEGFELLFDSSYFERELVFSHIPYDHVNIDVVKMYYGQESIGKKSFLRFVVEGLYENDNNNHKIGDNKANSDKYFNFTPTNFYFLASESFDNVLVKKELNVFLSMLK</sequence>
<dbReference type="EMBL" id="MN740004">
    <property type="protein sequence ID" value="QHT82874.1"/>
    <property type="molecule type" value="Genomic_DNA"/>
</dbReference>
<protein>
    <submittedName>
        <fullName evidence="1">Uncharacterized protein</fullName>
    </submittedName>
</protein>
<organism evidence="1">
    <name type="scientific">viral metagenome</name>
    <dbReference type="NCBI Taxonomy" id="1070528"/>
    <lineage>
        <taxon>unclassified sequences</taxon>
        <taxon>metagenomes</taxon>
        <taxon>organismal metagenomes</taxon>
    </lineage>
</organism>
<accession>A0A6C0HR15</accession>
<dbReference type="AlphaFoldDB" id="A0A6C0HR15"/>
<name>A0A6C0HR15_9ZZZZ</name>
<reference evidence="1" key="1">
    <citation type="journal article" date="2020" name="Nature">
        <title>Giant virus diversity and host interactions through global metagenomics.</title>
        <authorList>
            <person name="Schulz F."/>
            <person name="Roux S."/>
            <person name="Paez-Espino D."/>
            <person name="Jungbluth S."/>
            <person name="Walsh D.A."/>
            <person name="Denef V.J."/>
            <person name="McMahon K.D."/>
            <person name="Konstantinidis K.T."/>
            <person name="Eloe-Fadrosh E.A."/>
            <person name="Kyrpides N.C."/>
            <person name="Woyke T."/>
        </authorList>
    </citation>
    <scope>NUCLEOTIDE SEQUENCE</scope>
    <source>
        <strain evidence="1">GVMAG-M-3300023184-165</strain>
    </source>
</reference>
<evidence type="ECO:0000313" key="1">
    <source>
        <dbReference type="EMBL" id="QHT82874.1"/>
    </source>
</evidence>